<name>A0A7V0N0S8_UNCAE</name>
<reference evidence="1" key="1">
    <citation type="journal article" date="2020" name="mSystems">
        <title>Genome- and Community-Level Interaction Insights into Carbon Utilization and Element Cycling Functions of Hydrothermarchaeota in Hydrothermal Sediment.</title>
        <authorList>
            <person name="Zhou Z."/>
            <person name="Liu Y."/>
            <person name="Xu W."/>
            <person name="Pan J."/>
            <person name="Luo Z.H."/>
            <person name="Li M."/>
        </authorList>
    </citation>
    <scope>NUCLEOTIDE SEQUENCE [LARGE SCALE GENOMIC DNA]</scope>
    <source>
        <strain evidence="1">HyVt-219</strain>
    </source>
</reference>
<dbReference type="AlphaFoldDB" id="A0A7V0N0S8"/>
<dbReference type="EMBL" id="DRBC01000347">
    <property type="protein sequence ID" value="HDN85236.1"/>
    <property type="molecule type" value="Genomic_DNA"/>
</dbReference>
<comment type="caution">
    <text evidence="1">The sequence shown here is derived from an EMBL/GenBank/DDBJ whole genome shotgun (WGS) entry which is preliminary data.</text>
</comment>
<sequence length="426" mass="46719">MRKSLALILSILIMFFLVTLLGVALLRSNIQLREIEIRRASLYAFYAAESALERAVFELRKNRNWQAGFGNENNPVSLTLADGTVVGFYWIDADGADDTPGTADDGIQDGGAFGTWPQTLWVTAYGQDATRRITRIIRARIATQSPAEYFVSTPRDLAITGGATIADSDLLGKNVVFQPTSPINITGGKVYYIFNIDNEDNANVHVDADKDGIEEEIPDDIQQVPPITFPSLDLSWYRGLFDFDGDGNPDEFYDLNGDGIPEPTGYYSSDQTISGTIDHNLPNYQGLIFVDGDAHILGNVTQSMHIVASGNIYIEGDITCSNNAQIGLSAKEDVIIPYAAGNPDIKIEAYIFADGGRFIAEKGSTPKNSLNLKGAITVRGREGTSTSIDLNIYPYRSYTYDSSLSTNLSIPFISFIANIIEWEEIK</sequence>
<proteinExistence type="predicted"/>
<gene>
    <name evidence="1" type="ORF">ENG47_05745</name>
</gene>
<protein>
    <recommendedName>
        <fullName evidence="2">Type 4 fimbrial biogenesis protein PilX N-terminal domain-containing protein</fullName>
    </recommendedName>
</protein>
<organism evidence="1">
    <name type="scientific">Aerophobetes bacterium</name>
    <dbReference type="NCBI Taxonomy" id="2030807"/>
    <lineage>
        <taxon>Bacteria</taxon>
        <taxon>Candidatus Aerophobota</taxon>
    </lineage>
</organism>
<dbReference type="Proteomes" id="UP000885660">
    <property type="component" value="Unassembled WGS sequence"/>
</dbReference>
<evidence type="ECO:0000313" key="1">
    <source>
        <dbReference type="EMBL" id="HDN85236.1"/>
    </source>
</evidence>
<evidence type="ECO:0008006" key="2">
    <source>
        <dbReference type="Google" id="ProtNLM"/>
    </source>
</evidence>
<accession>A0A7V0N0S8</accession>